<proteinExistence type="predicted"/>
<name>A0AA89BZV3_PINIB</name>
<dbReference type="Pfam" id="PF03670">
    <property type="entry name" value="UPF0184"/>
    <property type="match status" value="1"/>
</dbReference>
<feature type="compositionally biased region" description="Basic and acidic residues" evidence="1">
    <location>
        <begin position="1"/>
        <end position="15"/>
    </location>
</feature>
<dbReference type="Proteomes" id="UP001186944">
    <property type="component" value="Unassembled WGS sequence"/>
</dbReference>
<keyword evidence="3" id="KW-1185">Reference proteome</keyword>
<evidence type="ECO:0000313" key="3">
    <source>
        <dbReference type="Proteomes" id="UP001186944"/>
    </source>
</evidence>
<accession>A0AA89BZV3</accession>
<reference evidence="2" key="1">
    <citation type="submission" date="2019-08" db="EMBL/GenBank/DDBJ databases">
        <title>The improved chromosome-level genome for the pearl oyster Pinctada fucata martensii using PacBio sequencing and Hi-C.</title>
        <authorList>
            <person name="Zheng Z."/>
        </authorList>
    </citation>
    <scope>NUCLEOTIDE SEQUENCE</scope>
    <source>
        <strain evidence="2">ZZ-2019</strain>
        <tissue evidence="2">Adductor muscle</tissue>
    </source>
</reference>
<sequence length="115" mass="12930">MAEGEKGENGSHETPEEGSLPHNGNIDIDVEDMSLEQLVHEASNEYQDLTNTMDAIDEWMTDIEEQNDSLVSKLKDLLESNKQIRAEIQQENQMDQTAQQSVDDKEHPSDQNSGS</sequence>
<dbReference type="AlphaFoldDB" id="A0AA89BZV3"/>
<feature type="region of interest" description="Disordered" evidence="1">
    <location>
        <begin position="1"/>
        <end position="27"/>
    </location>
</feature>
<comment type="caution">
    <text evidence="2">The sequence shown here is derived from an EMBL/GenBank/DDBJ whole genome shotgun (WGS) entry which is preliminary data.</text>
</comment>
<gene>
    <name evidence="2" type="ORF">FSP39_024092</name>
</gene>
<organism evidence="2 3">
    <name type="scientific">Pinctada imbricata</name>
    <name type="common">Atlantic pearl-oyster</name>
    <name type="synonym">Pinctada martensii</name>
    <dbReference type="NCBI Taxonomy" id="66713"/>
    <lineage>
        <taxon>Eukaryota</taxon>
        <taxon>Metazoa</taxon>
        <taxon>Spiralia</taxon>
        <taxon>Lophotrochozoa</taxon>
        <taxon>Mollusca</taxon>
        <taxon>Bivalvia</taxon>
        <taxon>Autobranchia</taxon>
        <taxon>Pteriomorphia</taxon>
        <taxon>Pterioida</taxon>
        <taxon>Pterioidea</taxon>
        <taxon>Pteriidae</taxon>
        <taxon>Pinctada</taxon>
    </lineage>
</organism>
<evidence type="ECO:0000256" key="1">
    <source>
        <dbReference type="SAM" id="MobiDB-lite"/>
    </source>
</evidence>
<dbReference type="EMBL" id="VSWD01000011">
    <property type="protein sequence ID" value="KAK3088814.1"/>
    <property type="molecule type" value="Genomic_DNA"/>
</dbReference>
<protein>
    <submittedName>
        <fullName evidence="2">Uncharacterized protein</fullName>
    </submittedName>
</protein>
<feature type="compositionally biased region" description="Polar residues" evidence="1">
    <location>
        <begin position="89"/>
        <end position="101"/>
    </location>
</feature>
<feature type="region of interest" description="Disordered" evidence="1">
    <location>
        <begin position="88"/>
        <end position="115"/>
    </location>
</feature>
<evidence type="ECO:0000313" key="2">
    <source>
        <dbReference type="EMBL" id="KAK3088814.1"/>
    </source>
</evidence>